<gene>
    <name evidence="2" type="primary">yjgF</name>
    <name evidence="1" type="ORF">BMJ33_02135</name>
    <name evidence="2" type="ORF">EMEDMD4_490037</name>
</gene>
<keyword evidence="2" id="KW-0378">Hydrolase</keyword>
<proteinExistence type="predicted"/>
<evidence type="ECO:0000313" key="1">
    <source>
        <dbReference type="EMBL" id="PLU09213.1"/>
    </source>
</evidence>
<dbReference type="Proteomes" id="UP000507954">
    <property type="component" value="Unassembled WGS sequence"/>
</dbReference>
<sequence length="126" mass="13615">MFEKVETGITASRAPLSGTVKAGRIVRSVHIAKNPETGELVTGDIECQARQVFSNLRQALEAAGSTLAAVVQIHTYLIDRADAAGMNKVYREFFTPPYPVRATVVTELLSPGIRLEILATAVCSRD</sequence>
<reference evidence="2 3" key="3">
    <citation type="submission" date="2019-06" db="EMBL/GenBank/DDBJ databases">
        <authorList>
            <person name="Le Quere A."/>
            <person name="Colella S."/>
        </authorList>
    </citation>
    <scope>NUCLEOTIDE SEQUENCE [LARGE SCALE GENOMIC DNA]</scope>
    <source>
        <strain evidence="2">EmedicaeMD41</strain>
    </source>
</reference>
<dbReference type="RefSeq" id="WP_028053783.1">
    <property type="nucleotide sequence ID" value="NZ_ATYC01000008.1"/>
</dbReference>
<dbReference type="InterPro" id="IPR035959">
    <property type="entry name" value="RutC-like_sf"/>
</dbReference>
<organism evidence="2 3">
    <name type="scientific">Sinorhizobium medicae</name>
    <dbReference type="NCBI Taxonomy" id="110321"/>
    <lineage>
        <taxon>Bacteria</taxon>
        <taxon>Pseudomonadati</taxon>
        <taxon>Pseudomonadota</taxon>
        <taxon>Alphaproteobacteria</taxon>
        <taxon>Hyphomicrobiales</taxon>
        <taxon>Rhizobiaceae</taxon>
        <taxon>Sinorhizobium/Ensifer group</taxon>
        <taxon>Sinorhizobium</taxon>
    </lineage>
</organism>
<evidence type="ECO:0000313" key="4">
    <source>
        <dbReference type="Proteomes" id="UP001190825"/>
    </source>
</evidence>
<dbReference type="GO" id="GO:0120241">
    <property type="term" value="F:2-iminobutanoate/2-iminopropanoate deaminase"/>
    <property type="evidence" value="ECO:0007669"/>
    <property type="project" value="UniProtKB-EC"/>
</dbReference>
<dbReference type="CDD" id="cd00448">
    <property type="entry name" value="YjgF_YER057c_UK114_family"/>
    <property type="match status" value="1"/>
</dbReference>
<dbReference type="EMBL" id="CABFNB010000116">
    <property type="protein sequence ID" value="VTZ63110.1"/>
    <property type="molecule type" value="Genomic_DNA"/>
</dbReference>
<dbReference type="PANTHER" id="PTHR11803">
    <property type="entry name" value="2-IMINOBUTANOATE/2-IMINOPROPANOATE DEAMINASE RIDA"/>
    <property type="match status" value="1"/>
</dbReference>
<dbReference type="EMBL" id="NBUC01000011">
    <property type="protein sequence ID" value="PLU09213.1"/>
    <property type="molecule type" value="Genomic_DNA"/>
</dbReference>
<dbReference type="InterPro" id="IPR006175">
    <property type="entry name" value="YjgF/YER057c/UK114"/>
</dbReference>
<name>A0A508X4P7_9HYPH</name>
<protein>
    <submittedName>
        <fullName evidence="2">2-iminobutanoate/2-iminopropanoate deaminase</fullName>
        <ecNumber evidence="2">3.5.99.10</ecNumber>
    </submittedName>
    <submittedName>
        <fullName evidence="1">Enamine deaminase RidA</fullName>
    </submittedName>
</protein>
<accession>A0A508X4P7</accession>
<evidence type="ECO:0000313" key="3">
    <source>
        <dbReference type="Proteomes" id="UP000507954"/>
    </source>
</evidence>
<dbReference type="PANTHER" id="PTHR11803:SF39">
    <property type="entry name" value="2-IMINOBUTANOATE_2-IMINOPROPANOATE DEAMINASE"/>
    <property type="match status" value="1"/>
</dbReference>
<dbReference type="Proteomes" id="UP001190825">
    <property type="component" value="Unassembled WGS sequence"/>
</dbReference>
<dbReference type="Pfam" id="PF01042">
    <property type="entry name" value="Ribonuc_L-PSP"/>
    <property type="match status" value="1"/>
</dbReference>
<reference evidence="1 4" key="2">
    <citation type="journal article" date="2018" name="FEMS Microbiol. Ecol.">
        <title>Co-invading symbiotic mutualists of Medicago polymorpha retain high ancestral diversity and contain diverse accessory genomes.</title>
        <authorList>
            <person name="Porter S.S."/>
            <person name="Faber-Hammond J.J."/>
            <person name="Friesen M.L."/>
        </authorList>
    </citation>
    <scope>NUCLEOTIDE SEQUENCE [LARGE SCALE GENOMIC DNA]</scope>
    <source>
        <strain evidence="1 4">Str16</strain>
    </source>
</reference>
<dbReference type="EC" id="3.5.99.10" evidence="2"/>
<dbReference type="SUPFAM" id="SSF55298">
    <property type="entry name" value="YjgF-like"/>
    <property type="match status" value="1"/>
</dbReference>
<reference evidence="1" key="1">
    <citation type="submission" date="2017-04" db="EMBL/GenBank/DDBJ databases">
        <authorList>
            <person name="Porter S."/>
            <person name="Friesen M.L."/>
            <person name="Faber-Hammond J."/>
        </authorList>
    </citation>
    <scope>NUCLEOTIDE SEQUENCE</scope>
    <source>
        <strain evidence="1">Str16</strain>
    </source>
</reference>
<dbReference type="AlphaFoldDB" id="A0A508X4P7"/>
<keyword evidence="4" id="KW-1185">Reference proteome</keyword>
<evidence type="ECO:0000313" key="2">
    <source>
        <dbReference type="EMBL" id="VTZ63110.1"/>
    </source>
</evidence>
<dbReference type="Gene3D" id="3.30.1330.40">
    <property type="entry name" value="RutC-like"/>
    <property type="match status" value="1"/>
</dbReference>
<dbReference type="GO" id="GO:0005829">
    <property type="term" value="C:cytosol"/>
    <property type="evidence" value="ECO:0007669"/>
    <property type="project" value="TreeGrafter"/>
</dbReference>